<organism evidence="1 2">
    <name type="scientific">Fusarium decemcellulare</name>
    <dbReference type="NCBI Taxonomy" id="57161"/>
    <lineage>
        <taxon>Eukaryota</taxon>
        <taxon>Fungi</taxon>
        <taxon>Dikarya</taxon>
        <taxon>Ascomycota</taxon>
        <taxon>Pezizomycotina</taxon>
        <taxon>Sordariomycetes</taxon>
        <taxon>Hypocreomycetidae</taxon>
        <taxon>Hypocreales</taxon>
        <taxon>Nectriaceae</taxon>
        <taxon>Fusarium</taxon>
        <taxon>Fusarium decemcellulare species complex</taxon>
    </lineage>
</organism>
<gene>
    <name evidence="1" type="ORF">NM208_g1488</name>
</gene>
<reference evidence="1" key="1">
    <citation type="submission" date="2022-08" db="EMBL/GenBank/DDBJ databases">
        <title>Genome Sequence of Fusarium decemcellulare.</title>
        <authorList>
            <person name="Buettner E."/>
        </authorList>
    </citation>
    <scope>NUCLEOTIDE SEQUENCE</scope>
    <source>
        <strain evidence="1">Babe19</strain>
    </source>
</reference>
<proteinExistence type="predicted"/>
<evidence type="ECO:0000313" key="1">
    <source>
        <dbReference type="EMBL" id="KAJ3547510.1"/>
    </source>
</evidence>
<sequence>MLRPQVLSALLSFVAQGVYAHPYPSHYPPATSPAHSAHFTDKLGAVACENEICSTIGIDVLRSGGNAADAMVATVFCVGTVAMYHSGIGGGGFMLVHKSNSDSKSDSRYEFIDFRETAPGAAKEDMFKENVNASLYGGQASGVPGELRGLEHLHKNYGRLPWADLVKPAIKVARYGFPVHADLVKFMKTTYTKSENESFLVTDPAWSIDFAPSGSLLKLGEKITRKRYADFLEEIALHGPDVFYEGAFAEATIKALKEKDGIMTTADLKNYSAVVREPSQINYRGGKITSGSAPSSGAVAATVMNILSGYDFIGDSSRVNESTHLIDEAMKFGYGMRTELGDPSFLKGLAEYQKQMMSNDTAEEVRSKITGKPLQLKDYDPNGLESLDTPGTSHLVAMDNSGLAISLTTTVNLIFGSRVMVPETGVVMNDEMNDFSIPGESNAFGYIPSEANFIRPGKRPLSSISTSIVERPDGTVSLVTGSAGGSRIITATLQVMLNVLEKNMTAHDALAAPRLHDQLVPQQITFEYSFDNSTVAYLKEIGCNVTWVAPGQSTAQALRRLVDGSFDAAGEPRQPNSGGFTT</sequence>
<dbReference type="Proteomes" id="UP001148629">
    <property type="component" value="Unassembled WGS sequence"/>
</dbReference>
<dbReference type="EMBL" id="JANRMS010000077">
    <property type="protein sequence ID" value="KAJ3547510.1"/>
    <property type="molecule type" value="Genomic_DNA"/>
</dbReference>
<name>A0ACC1SW82_9HYPO</name>
<accession>A0ACC1SW82</accession>
<protein>
    <submittedName>
        <fullName evidence="1">Uncharacterized protein</fullName>
    </submittedName>
</protein>
<comment type="caution">
    <text evidence="1">The sequence shown here is derived from an EMBL/GenBank/DDBJ whole genome shotgun (WGS) entry which is preliminary data.</text>
</comment>
<keyword evidence="2" id="KW-1185">Reference proteome</keyword>
<evidence type="ECO:0000313" key="2">
    <source>
        <dbReference type="Proteomes" id="UP001148629"/>
    </source>
</evidence>